<dbReference type="InterPro" id="IPR058512">
    <property type="entry name" value="DUF8199"/>
</dbReference>
<dbReference type="AlphaFoldDB" id="A0A916JM18"/>
<name>A0A916JM18_9FLAO</name>
<protein>
    <recommendedName>
        <fullName evidence="3">Secreted protein</fullName>
    </recommendedName>
</protein>
<dbReference type="NCBIfam" id="NF047658">
    <property type="entry name" value="HYC_CC_PP"/>
    <property type="match status" value="2"/>
</dbReference>
<reference evidence="1" key="1">
    <citation type="submission" date="2021-04" db="EMBL/GenBank/DDBJ databases">
        <authorList>
            <person name="Rodrigo-Torres L."/>
            <person name="Arahal R. D."/>
            <person name="Lucena T."/>
        </authorList>
    </citation>
    <scope>NUCLEOTIDE SEQUENCE</scope>
    <source>
        <strain evidence="1">AS29M-1</strain>
    </source>
</reference>
<evidence type="ECO:0008006" key="3">
    <source>
        <dbReference type="Google" id="ProtNLM"/>
    </source>
</evidence>
<sequence>MKISLKHRITAALMAILMLITSSGLSMDVHFCRGEFINFSFFGEAEPCEMALKQEEKTPVKEETHSCCHAKKAEKVEVETCSHTSEIKGNCCHNESFSIDTSDAYEVEQFTLDFTNLIVEIPQIYTVELAFNSFKSELNYFHYYHPPPISRDIQALHQVFII</sequence>
<dbReference type="Pfam" id="PF26622">
    <property type="entry name" value="DUF8199"/>
    <property type="match status" value="1"/>
</dbReference>
<dbReference type="KEGG" id="ptan:CRYO30217_01801"/>
<keyword evidence="2" id="KW-1185">Reference proteome</keyword>
<dbReference type="InterPro" id="IPR058060">
    <property type="entry name" value="HYC_CC_PP"/>
</dbReference>
<evidence type="ECO:0000313" key="1">
    <source>
        <dbReference type="EMBL" id="CAG5082077.1"/>
    </source>
</evidence>
<proteinExistence type="predicted"/>
<dbReference type="RefSeq" id="WP_258541991.1">
    <property type="nucleotide sequence ID" value="NZ_OU015584.1"/>
</dbReference>
<gene>
    <name evidence="1" type="ORF">CRYO30217_01801</name>
</gene>
<dbReference type="EMBL" id="OU015584">
    <property type="protein sequence ID" value="CAG5082077.1"/>
    <property type="molecule type" value="Genomic_DNA"/>
</dbReference>
<evidence type="ECO:0000313" key="2">
    <source>
        <dbReference type="Proteomes" id="UP000683507"/>
    </source>
</evidence>
<organism evidence="1 2">
    <name type="scientific">Parvicella tangerina</name>
    <dbReference type="NCBI Taxonomy" id="2829795"/>
    <lineage>
        <taxon>Bacteria</taxon>
        <taxon>Pseudomonadati</taxon>
        <taxon>Bacteroidota</taxon>
        <taxon>Flavobacteriia</taxon>
        <taxon>Flavobacteriales</taxon>
        <taxon>Parvicellaceae</taxon>
        <taxon>Parvicella</taxon>
    </lineage>
</organism>
<dbReference type="Proteomes" id="UP000683507">
    <property type="component" value="Chromosome"/>
</dbReference>
<accession>A0A916JM18</accession>